<reference evidence="3" key="1">
    <citation type="submission" date="2016-11" db="EMBL/GenBank/DDBJ databases">
        <authorList>
            <person name="Varghese N."/>
            <person name="Submissions S."/>
        </authorList>
    </citation>
    <scope>NUCLEOTIDE SEQUENCE [LARGE SCALE GENOMIC DNA]</scope>
    <source>
        <strain evidence="3">DSM 22623</strain>
    </source>
</reference>
<name>A0A1M6KGI5_9FLAO</name>
<evidence type="ECO:0000313" key="3">
    <source>
        <dbReference type="Proteomes" id="UP000184432"/>
    </source>
</evidence>
<keyword evidence="2" id="KW-0687">Ribonucleoprotein</keyword>
<dbReference type="SUPFAM" id="SSF55729">
    <property type="entry name" value="Acyl-CoA N-acyltransferases (Nat)"/>
    <property type="match status" value="1"/>
</dbReference>
<dbReference type="OrthoDB" id="1342666at2"/>
<keyword evidence="3" id="KW-1185">Reference proteome</keyword>
<dbReference type="InterPro" id="IPR000182">
    <property type="entry name" value="GNAT_dom"/>
</dbReference>
<sequence length="226" mass="26117">MPLKNEIETLNWDSEFFGIRVGKMIAKNNQIDLSKLSDFDLTYIYSREILRNPTLPLYDQKVTFKKKVSTANELSKKPEVIAYSGVLTNELKNLAIASGKYSRFKLDPKLSDYFEKLYILWITNSLKGNLADHILVFMKENKIIGFLSLKKNKSFYQIGLIATSPKHQGLGIGSALLQKAEEIALLENIHEIKVVTQLENEIACNFYKKNSYEIDTLEYIYHYWSE</sequence>
<dbReference type="EMBL" id="FQYP01000011">
    <property type="protein sequence ID" value="SHJ58055.1"/>
    <property type="molecule type" value="Genomic_DNA"/>
</dbReference>
<proteinExistence type="predicted"/>
<dbReference type="CDD" id="cd04301">
    <property type="entry name" value="NAT_SF"/>
    <property type="match status" value="1"/>
</dbReference>
<evidence type="ECO:0000313" key="2">
    <source>
        <dbReference type="EMBL" id="SHJ58055.1"/>
    </source>
</evidence>
<dbReference type="AlphaFoldDB" id="A0A1M6KGI5"/>
<dbReference type="STRING" id="570521.SAMN04488508_1117"/>
<evidence type="ECO:0000259" key="1">
    <source>
        <dbReference type="PROSITE" id="PS51186"/>
    </source>
</evidence>
<gene>
    <name evidence="2" type="ORF">SAMN04488508_1117</name>
</gene>
<feature type="domain" description="N-acetyltransferase" evidence="1">
    <location>
        <begin position="89"/>
        <end position="226"/>
    </location>
</feature>
<dbReference type="GO" id="GO:0016747">
    <property type="term" value="F:acyltransferase activity, transferring groups other than amino-acyl groups"/>
    <property type="evidence" value="ECO:0007669"/>
    <property type="project" value="InterPro"/>
</dbReference>
<protein>
    <submittedName>
        <fullName evidence="2">Ribosomal protein S18 acetylase RimI</fullName>
    </submittedName>
</protein>
<organism evidence="2 3">
    <name type="scientific">Aquimarina spongiae</name>
    <dbReference type="NCBI Taxonomy" id="570521"/>
    <lineage>
        <taxon>Bacteria</taxon>
        <taxon>Pseudomonadati</taxon>
        <taxon>Bacteroidota</taxon>
        <taxon>Flavobacteriia</taxon>
        <taxon>Flavobacteriales</taxon>
        <taxon>Flavobacteriaceae</taxon>
        <taxon>Aquimarina</taxon>
    </lineage>
</organism>
<dbReference type="Pfam" id="PF00583">
    <property type="entry name" value="Acetyltransf_1"/>
    <property type="match status" value="1"/>
</dbReference>
<dbReference type="InterPro" id="IPR016181">
    <property type="entry name" value="Acyl_CoA_acyltransferase"/>
</dbReference>
<dbReference type="Proteomes" id="UP000184432">
    <property type="component" value="Unassembled WGS sequence"/>
</dbReference>
<accession>A0A1M6KGI5</accession>
<dbReference type="PROSITE" id="PS51186">
    <property type="entry name" value="GNAT"/>
    <property type="match status" value="1"/>
</dbReference>
<dbReference type="RefSeq" id="WP_073320867.1">
    <property type="nucleotide sequence ID" value="NZ_FQYP01000011.1"/>
</dbReference>
<dbReference type="PANTHER" id="PTHR43072">
    <property type="entry name" value="N-ACETYLTRANSFERASE"/>
    <property type="match status" value="1"/>
</dbReference>
<dbReference type="GO" id="GO:0005840">
    <property type="term" value="C:ribosome"/>
    <property type="evidence" value="ECO:0007669"/>
    <property type="project" value="UniProtKB-KW"/>
</dbReference>
<dbReference type="Gene3D" id="3.40.630.30">
    <property type="match status" value="1"/>
</dbReference>
<keyword evidence="2" id="KW-0689">Ribosomal protein</keyword>